<dbReference type="FunFam" id="3.40.50.2020:FF:000008">
    <property type="entry name" value="Orotate phosphoribosyltransferase"/>
    <property type="match status" value="1"/>
</dbReference>
<dbReference type="GO" id="GO:0005737">
    <property type="term" value="C:cytoplasm"/>
    <property type="evidence" value="ECO:0007669"/>
    <property type="project" value="TreeGrafter"/>
</dbReference>
<keyword evidence="8" id="KW-0665">Pyrimidine biosynthesis</keyword>
<dbReference type="Gene3D" id="3.40.50.2020">
    <property type="match status" value="1"/>
</dbReference>
<accession>A0AAF0F125</accession>
<evidence type="ECO:0000256" key="1">
    <source>
        <dbReference type="ARBA" id="ARBA00003769"/>
    </source>
</evidence>
<dbReference type="InterPro" id="IPR000836">
    <property type="entry name" value="PRTase_dom"/>
</dbReference>
<dbReference type="RefSeq" id="XP_060123722.1">
    <property type="nucleotide sequence ID" value="XM_060267739.1"/>
</dbReference>
<keyword evidence="7" id="KW-0808">Transferase</keyword>
<dbReference type="GeneID" id="85227465"/>
<dbReference type="PANTHER" id="PTHR46683">
    <property type="entry name" value="OROTATE PHOSPHORIBOSYLTRANSFERASE 1-RELATED"/>
    <property type="match status" value="1"/>
</dbReference>
<dbReference type="SUPFAM" id="SSF53271">
    <property type="entry name" value="PRTase-like"/>
    <property type="match status" value="1"/>
</dbReference>
<comment type="function">
    <text evidence="1">Catalyzes the transfer of a ribosyl phosphate group from 5-phosphoribose 1-diphosphate to orotate, leading to the formation of orotidine monophosphate (OMP).</text>
</comment>
<dbReference type="GO" id="GO:0004588">
    <property type="term" value="F:orotate phosphoribosyltransferase activity"/>
    <property type="evidence" value="ECO:0007669"/>
    <property type="project" value="UniProtKB-EC"/>
</dbReference>
<comment type="pathway">
    <text evidence="2">Pyrimidine metabolism; UMP biosynthesis via de novo pathway; UMP from orotate: step 1/2.</text>
</comment>
<evidence type="ECO:0000256" key="7">
    <source>
        <dbReference type="ARBA" id="ARBA00022679"/>
    </source>
</evidence>
<comment type="subunit">
    <text evidence="4">Homodimer.</text>
</comment>
<dbReference type="AlphaFoldDB" id="A0AAF0F125"/>
<dbReference type="InterPro" id="IPR023031">
    <property type="entry name" value="OPRT"/>
</dbReference>
<keyword evidence="11" id="KW-1185">Reference proteome</keyword>
<evidence type="ECO:0000259" key="9">
    <source>
        <dbReference type="Pfam" id="PF00156"/>
    </source>
</evidence>
<comment type="similarity">
    <text evidence="3">Belongs to the purine/pyrimidine phosphoribosyltransferase family. PyrE subfamily.</text>
</comment>
<evidence type="ECO:0000256" key="2">
    <source>
        <dbReference type="ARBA" id="ARBA00004889"/>
    </source>
</evidence>
<proteinExistence type="inferred from homology"/>
<sequence length="227" mass="24953">MATDETLKPYQSEYIENALKWDILRFGGPFTLKSGRKSPYFFNAGLFNSGMKLQMVAECYANRIVDSGVEFDVLFGPAYKGIPLVAATALALAKNHGRDVSFCFNRKEAKTHGEGGNLVGAPLKGRVLVVDDVITAGTAINEAVDIINAQPDAKLEGVVIALDRQERATEDSPESAIMQVEKRLGVKVYSVVTLGQIIKHMEVTRGDEARKDIDSMREYRERYGCSA</sequence>
<evidence type="ECO:0000256" key="8">
    <source>
        <dbReference type="ARBA" id="ARBA00022975"/>
    </source>
</evidence>
<gene>
    <name evidence="10" type="ORF">MJAP1_003814</name>
</gene>
<dbReference type="NCBIfam" id="TIGR00336">
    <property type="entry name" value="pyrE"/>
    <property type="match status" value="1"/>
</dbReference>
<dbReference type="CDD" id="cd06223">
    <property type="entry name" value="PRTases_typeI"/>
    <property type="match status" value="1"/>
</dbReference>
<dbReference type="EC" id="2.4.2.10" evidence="5"/>
<dbReference type="GO" id="GO:0046132">
    <property type="term" value="P:pyrimidine ribonucleoside biosynthetic process"/>
    <property type="evidence" value="ECO:0007669"/>
    <property type="project" value="TreeGrafter"/>
</dbReference>
<evidence type="ECO:0000256" key="3">
    <source>
        <dbReference type="ARBA" id="ARBA00006340"/>
    </source>
</evidence>
<name>A0AAF0F125_9BASI</name>
<feature type="domain" description="Phosphoribosyltransferase" evidence="9">
    <location>
        <begin position="56"/>
        <end position="172"/>
    </location>
</feature>
<reference evidence="10" key="1">
    <citation type="submission" date="2023-03" db="EMBL/GenBank/DDBJ databases">
        <title>Mating type loci evolution in Malassezia.</title>
        <authorList>
            <person name="Coelho M.A."/>
        </authorList>
    </citation>
    <scope>NUCLEOTIDE SEQUENCE</scope>
    <source>
        <strain evidence="10">CBS 9431</strain>
    </source>
</reference>
<protein>
    <recommendedName>
        <fullName evidence="5">orotate phosphoribosyltransferase</fullName>
        <ecNumber evidence="5">2.4.2.10</ecNumber>
    </recommendedName>
</protein>
<dbReference type="Proteomes" id="UP001217754">
    <property type="component" value="Chromosome 8"/>
</dbReference>
<dbReference type="HAMAP" id="MF_01208">
    <property type="entry name" value="PyrE"/>
    <property type="match status" value="1"/>
</dbReference>
<dbReference type="InterPro" id="IPR004467">
    <property type="entry name" value="Or_phspho_trans_dom"/>
</dbReference>
<dbReference type="InterPro" id="IPR029057">
    <property type="entry name" value="PRTase-like"/>
</dbReference>
<dbReference type="EMBL" id="CP119965">
    <property type="protein sequence ID" value="WFD40825.1"/>
    <property type="molecule type" value="Genomic_DNA"/>
</dbReference>
<evidence type="ECO:0000313" key="11">
    <source>
        <dbReference type="Proteomes" id="UP001217754"/>
    </source>
</evidence>
<organism evidence="10 11">
    <name type="scientific">Malassezia japonica</name>
    <dbReference type="NCBI Taxonomy" id="223818"/>
    <lineage>
        <taxon>Eukaryota</taxon>
        <taxon>Fungi</taxon>
        <taxon>Dikarya</taxon>
        <taxon>Basidiomycota</taxon>
        <taxon>Ustilaginomycotina</taxon>
        <taxon>Malasseziomycetes</taxon>
        <taxon>Malasseziales</taxon>
        <taxon>Malasseziaceae</taxon>
        <taxon>Malassezia</taxon>
    </lineage>
</organism>
<dbReference type="PANTHER" id="PTHR46683:SF1">
    <property type="entry name" value="OROTATE PHOSPHORIBOSYLTRANSFERASE 1-RELATED"/>
    <property type="match status" value="1"/>
</dbReference>
<evidence type="ECO:0000256" key="6">
    <source>
        <dbReference type="ARBA" id="ARBA00022676"/>
    </source>
</evidence>
<keyword evidence="6" id="KW-0328">Glycosyltransferase</keyword>
<dbReference type="GO" id="GO:0006221">
    <property type="term" value="P:pyrimidine nucleotide biosynthetic process"/>
    <property type="evidence" value="ECO:0007669"/>
    <property type="project" value="UniProtKB-KW"/>
</dbReference>
<evidence type="ECO:0000256" key="5">
    <source>
        <dbReference type="ARBA" id="ARBA00011971"/>
    </source>
</evidence>
<dbReference type="GO" id="GO:0006207">
    <property type="term" value="P:'de novo' pyrimidine nucleobase biosynthetic process"/>
    <property type="evidence" value="ECO:0007669"/>
    <property type="project" value="TreeGrafter"/>
</dbReference>
<evidence type="ECO:0000313" key="10">
    <source>
        <dbReference type="EMBL" id="WFD40825.1"/>
    </source>
</evidence>
<evidence type="ECO:0000256" key="4">
    <source>
        <dbReference type="ARBA" id="ARBA00011738"/>
    </source>
</evidence>
<dbReference type="Pfam" id="PF00156">
    <property type="entry name" value="Pribosyltran"/>
    <property type="match status" value="1"/>
</dbReference>